<dbReference type="InterPro" id="IPR007272">
    <property type="entry name" value="Sulf_transp_TsuA/YedE"/>
</dbReference>
<protein>
    <submittedName>
        <fullName evidence="10">YeeE/YedE family protein</fullName>
    </submittedName>
</protein>
<keyword evidence="2" id="KW-0813">Transport</keyword>
<evidence type="ECO:0000313" key="11">
    <source>
        <dbReference type="Proteomes" id="UP000245293"/>
    </source>
</evidence>
<name>A0A2V1P4Y1_9RHOB</name>
<evidence type="ECO:0000313" key="10">
    <source>
        <dbReference type="EMBL" id="PWG16904.1"/>
    </source>
</evidence>
<evidence type="ECO:0000256" key="2">
    <source>
        <dbReference type="ARBA" id="ARBA00022448"/>
    </source>
</evidence>
<feature type="transmembrane region" description="Helical" evidence="9">
    <location>
        <begin position="254"/>
        <end position="274"/>
    </location>
</feature>
<keyword evidence="4" id="KW-0997">Cell inner membrane</keyword>
<proteinExistence type="inferred from homology"/>
<dbReference type="GO" id="GO:0005886">
    <property type="term" value="C:plasma membrane"/>
    <property type="evidence" value="ECO:0007669"/>
    <property type="project" value="UniProtKB-SubCell"/>
</dbReference>
<gene>
    <name evidence="10" type="ORF">DFK10_09020</name>
</gene>
<keyword evidence="6 9" id="KW-1133">Transmembrane helix</keyword>
<dbReference type="PANTHER" id="PTHR30574">
    <property type="entry name" value="INNER MEMBRANE PROTEIN YEDE"/>
    <property type="match status" value="1"/>
</dbReference>
<feature type="transmembrane region" description="Helical" evidence="9">
    <location>
        <begin position="84"/>
        <end position="110"/>
    </location>
</feature>
<sequence>MLETIGYANMAALIGLTGGILLGLAARFGRFCTLGAIEDWLYGHDDTRMRMWAVAIGVAVIGSFSLMALGLFDAGTTAYLGQSWNPLASIAGGLVFGYGMAISGNCGYGALARLGGGDLRSFVIVLVMGLSALITLSGPLAWLRITIFPLQEAPASPPGIAHGLGTLTGLSPAVFGIAFGILILAIALRSPLLRAAPASIIWGVVVGFSVVLAWAGTYWLSMESFAETPVQSHTFTAPVGATMLYAMTASGNELTFGIGSVLGVLTGAFIGSLIKGHFRWEACEDPRELRRQILGAALMGVGAVVALGCSIGQGLSAFSVLAWSAPVTFAAILAGAALGLRQLITGFQPAE</sequence>
<dbReference type="EMBL" id="QETF01000008">
    <property type="protein sequence ID" value="PWG16904.1"/>
    <property type="molecule type" value="Genomic_DNA"/>
</dbReference>
<keyword evidence="7 9" id="KW-0472">Membrane</keyword>
<feature type="transmembrane region" description="Helical" evidence="9">
    <location>
        <begin position="321"/>
        <end position="340"/>
    </location>
</feature>
<evidence type="ECO:0000256" key="9">
    <source>
        <dbReference type="SAM" id="Phobius"/>
    </source>
</evidence>
<comment type="subcellular location">
    <subcellularLocation>
        <location evidence="1">Cell inner membrane</location>
        <topology evidence="1">Multi-pass membrane protein</topology>
    </subcellularLocation>
</comment>
<dbReference type="Proteomes" id="UP000245293">
    <property type="component" value="Unassembled WGS sequence"/>
</dbReference>
<keyword evidence="11" id="KW-1185">Reference proteome</keyword>
<organism evidence="10 11">
    <name type="scientific">Salibaculum griseiflavum</name>
    <dbReference type="NCBI Taxonomy" id="1914409"/>
    <lineage>
        <taxon>Bacteria</taxon>
        <taxon>Pseudomonadati</taxon>
        <taxon>Pseudomonadota</taxon>
        <taxon>Alphaproteobacteria</taxon>
        <taxon>Rhodobacterales</taxon>
        <taxon>Roseobacteraceae</taxon>
        <taxon>Salibaculum</taxon>
    </lineage>
</organism>
<reference evidence="11" key="1">
    <citation type="submission" date="2018-05" db="EMBL/GenBank/DDBJ databases">
        <authorList>
            <person name="Du Z."/>
            <person name="Wang X."/>
        </authorList>
    </citation>
    <scope>NUCLEOTIDE SEQUENCE [LARGE SCALE GENOMIC DNA]</scope>
    <source>
        <strain evidence="11">WDS4C29</strain>
    </source>
</reference>
<dbReference type="OrthoDB" id="7984363at2"/>
<evidence type="ECO:0000256" key="4">
    <source>
        <dbReference type="ARBA" id="ARBA00022519"/>
    </source>
</evidence>
<dbReference type="RefSeq" id="WP_109388699.1">
    <property type="nucleotide sequence ID" value="NZ_QETF01000008.1"/>
</dbReference>
<comment type="caution">
    <text evidence="10">The sequence shown here is derived from an EMBL/GenBank/DDBJ whole genome shotgun (WGS) entry which is preliminary data.</text>
</comment>
<feature type="transmembrane region" description="Helical" evidence="9">
    <location>
        <begin position="6"/>
        <end position="28"/>
    </location>
</feature>
<feature type="transmembrane region" description="Helical" evidence="9">
    <location>
        <begin position="122"/>
        <end position="143"/>
    </location>
</feature>
<dbReference type="PANTHER" id="PTHR30574:SF1">
    <property type="entry name" value="SULPHUR TRANSPORT DOMAIN-CONTAINING PROTEIN"/>
    <property type="match status" value="1"/>
</dbReference>
<dbReference type="Pfam" id="PF04143">
    <property type="entry name" value="Sulf_transp"/>
    <property type="match status" value="1"/>
</dbReference>
<comment type="similarity">
    <text evidence="8">Belongs to the TsuA/YedE (TC 9.B.102) family.</text>
</comment>
<keyword evidence="5 9" id="KW-0812">Transmembrane</keyword>
<evidence type="ECO:0000256" key="6">
    <source>
        <dbReference type="ARBA" id="ARBA00022989"/>
    </source>
</evidence>
<dbReference type="AlphaFoldDB" id="A0A2V1P4Y1"/>
<feature type="transmembrane region" description="Helical" evidence="9">
    <location>
        <begin position="163"/>
        <end position="188"/>
    </location>
</feature>
<evidence type="ECO:0000256" key="5">
    <source>
        <dbReference type="ARBA" id="ARBA00022692"/>
    </source>
</evidence>
<evidence type="ECO:0000256" key="3">
    <source>
        <dbReference type="ARBA" id="ARBA00022475"/>
    </source>
</evidence>
<feature type="transmembrane region" description="Helical" evidence="9">
    <location>
        <begin position="49"/>
        <end position="72"/>
    </location>
</feature>
<evidence type="ECO:0000256" key="1">
    <source>
        <dbReference type="ARBA" id="ARBA00004429"/>
    </source>
</evidence>
<accession>A0A2V1P4Y1</accession>
<keyword evidence="3" id="KW-1003">Cell membrane</keyword>
<evidence type="ECO:0000256" key="8">
    <source>
        <dbReference type="ARBA" id="ARBA00035655"/>
    </source>
</evidence>
<evidence type="ECO:0000256" key="7">
    <source>
        <dbReference type="ARBA" id="ARBA00023136"/>
    </source>
</evidence>
<feature type="transmembrane region" description="Helical" evidence="9">
    <location>
        <begin position="200"/>
        <end position="220"/>
    </location>
</feature>
<feature type="transmembrane region" description="Helical" evidence="9">
    <location>
        <begin position="294"/>
        <end position="315"/>
    </location>
</feature>